<proteinExistence type="predicted"/>
<reference evidence="3" key="1">
    <citation type="journal article" date="2014" name="Microb. Cell Fact.">
        <title>Exploiting Issatchenkia orientalis SD108 for succinic acid production.</title>
        <authorList>
            <person name="Xiao H."/>
            <person name="Shao Z."/>
            <person name="Jiang Y."/>
            <person name="Dole S."/>
            <person name="Zhao H."/>
        </authorList>
    </citation>
    <scope>NUCLEOTIDE SEQUENCE [LARGE SCALE GENOMIC DNA]</scope>
    <source>
        <strain evidence="3">SD108</strain>
    </source>
</reference>
<dbReference type="AlphaFoldDB" id="A0A099NKV4"/>
<feature type="compositionally biased region" description="Basic and acidic residues" evidence="1">
    <location>
        <begin position="1"/>
        <end position="14"/>
    </location>
</feature>
<dbReference type="EMBL" id="JQFK01002124">
    <property type="protein sequence ID" value="KGK32552.1"/>
    <property type="molecule type" value="Genomic_DNA"/>
</dbReference>
<protein>
    <submittedName>
        <fullName evidence="2">Uncharacterized protein</fullName>
    </submittedName>
</protein>
<evidence type="ECO:0000256" key="1">
    <source>
        <dbReference type="SAM" id="MobiDB-lite"/>
    </source>
</evidence>
<evidence type="ECO:0000313" key="2">
    <source>
        <dbReference type="EMBL" id="KGK32552.1"/>
    </source>
</evidence>
<comment type="caution">
    <text evidence="2">The sequence shown here is derived from an EMBL/GenBank/DDBJ whole genome shotgun (WGS) entry which is preliminary data.</text>
</comment>
<name>A0A099NKV4_PICKU</name>
<dbReference type="Proteomes" id="UP000029867">
    <property type="component" value="Unassembled WGS sequence"/>
</dbReference>
<accession>A0A099NKV4</accession>
<dbReference type="HOGENOM" id="CLU_3019879_0_0_1"/>
<gene>
    <name evidence="2" type="ORF">JL09_g6841</name>
</gene>
<feature type="non-terminal residue" evidence="2">
    <location>
        <position position="56"/>
    </location>
</feature>
<evidence type="ECO:0000313" key="3">
    <source>
        <dbReference type="Proteomes" id="UP000029867"/>
    </source>
</evidence>
<feature type="region of interest" description="Disordered" evidence="1">
    <location>
        <begin position="1"/>
        <end position="56"/>
    </location>
</feature>
<feature type="compositionally biased region" description="Acidic residues" evidence="1">
    <location>
        <begin position="17"/>
        <end position="27"/>
    </location>
</feature>
<organism evidence="2 3">
    <name type="scientific">Pichia kudriavzevii</name>
    <name type="common">Yeast</name>
    <name type="synonym">Issatchenkia orientalis</name>
    <dbReference type="NCBI Taxonomy" id="4909"/>
    <lineage>
        <taxon>Eukaryota</taxon>
        <taxon>Fungi</taxon>
        <taxon>Dikarya</taxon>
        <taxon>Ascomycota</taxon>
        <taxon>Saccharomycotina</taxon>
        <taxon>Pichiomycetes</taxon>
        <taxon>Pichiales</taxon>
        <taxon>Pichiaceae</taxon>
        <taxon>Pichia</taxon>
    </lineage>
</organism>
<sequence>MKEDKEASENKDSGSQEGDDEPIDVSEEPASKKRKLNDQDQGADEKGEADGDGEEE</sequence>